<dbReference type="Pfam" id="PF04324">
    <property type="entry name" value="Fer2_BFD"/>
    <property type="match status" value="1"/>
</dbReference>
<dbReference type="InterPro" id="IPR041854">
    <property type="entry name" value="BFD-like_2Fe2S-bd_dom_sf"/>
</dbReference>
<keyword evidence="6" id="KW-0411">Iron-sulfur</keyword>
<dbReference type="Gene3D" id="3.50.50.60">
    <property type="entry name" value="FAD/NAD(P)-binding domain"/>
    <property type="match status" value="2"/>
</dbReference>
<dbReference type="InterPro" id="IPR007419">
    <property type="entry name" value="BFD-like_2Fe2S-bd_dom"/>
</dbReference>
<accession>A0ABW4RHU9</accession>
<dbReference type="Gene3D" id="3.30.413.10">
    <property type="entry name" value="Sulfite Reductase Hemoprotein, domain 1"/>
    <property type="match status" value="1"/>
</dbReference>
<evidence type="ECO:0000256" key="5">
    <source>
        <dbReference type="ARBA" id="ARBA00023004"/>
    </source>
</evidence>
<dbReference type="InterPro" id="IPR023753">
    <property type="entry name" value="FAD/NAD-binding_dom"/>
</dbReference>
<dbReference type="PANTHER" id="PTHR43429:SF3">
    <property type="entry name" value="NITRITE REDUCTASE [NAD(P)H]"/>
    <property type="match status" value="1"/>
</dbReference>
<organism evidence="10 11">
    <name type="scientific">Paenibacillus wenxiniae</name>
    <dbReference type="NCBI Taxonomy" id="1636843"/>
    <lineage>
        <taxon>Bacteria</taxon>
        <taxon>Bacillati</taxon>
        <taxon>Bacillota</taxon>
        <taxon>Bacilli</taxon>
        <taxon>Bacillales</taxon>
        <taxon>Paenibacillaceae</taxon>
        <taxon>Paenibacillus</taxon>
    </lineage>
</organism>
<keyword evidence="4" id="KW-0274">FAD</keyword>
<dbReference type="EMBL" id="JBHUEH010000014">
    <property type="protein sequence ID" value="MFD1885832.1"/>
    <property type="molecule type" value="Genomic_DNA"/>
</dbReference>
<evidence type="ECO:0000256" key="2">
    <source>
        <dbReference type="ARBA" id="ARBA00022630"/>
    </source>
</evidence>
<keyword evidence="11" id="KW-1185">Reference proteome</keyword>
<evidence type="ECO:0000256" key="6">
    <source>
        <dbReference type="ARBA" id="ARBA00023014"/>
    </source>
</evidence>
<dbReference type="SUPFAM" id="SSF51905">
    <property type="entry name" value="FAD/NAD(P)-binding domain"/>
    <property type="match status" value="2"/>
</dbReference>
<comment type="cofactor">
    <cofactor evidence="1">
        <name>FAD</name>
        <dbReference type="ChEBI" id="CHEBI:57692"/>
    </cofactor>
</comment>
<feature type="domain" description="BFD-like [2Fe-2S]-binding" evidence="7">
    <location>
        <begin position="418"/>
        <end position="465"/>
    </location>
</feature>
<dbReference type="InterPro" id="IPR036188">
    <property type="entry name" value="FAD/NAD-bd_sf"/>
</dbReference>
<sequence>MTARLVVIGNGMAGMRCVEEIIRMAPERYEITVFGAEKRPNYNRILLSEVLHGERAFDDIVLHSLSWYEQHDIQLYMGEMVTLIDSARRTVRTASGLEVGYDVLIVATGSVPYIPPLPGSDKKGVIAFRTLDDCEQMTAYAERYRKAVVLGGGLLGLEAARGLLQLGMETHVVHNAPYLMNRQLDEMSATLLRRELEEQGMRFALNRQTVRVTGAHRAQGLRFANGERLAADLIVMAVGIRPNIRLAQHSGLATNRAIIVDDWMRTSVPDVYAVGECAEHRGISYGLVAPLYEQAKILAAHLCEQPATAYAGSLPYSQLKISGVQVFSIGDIQSPHSETLVQQYDGVARTYRKITATHGRINGAVLYGNTAEGTALVDMIKQGRSTAEWLEREQAFSPVGQTHDPAEAAAIALAPTSIICACNAVSKQQILDVIRQHDLQTADEVKEYTRASGSCGGCRPTVEALTRCSVACEQEAFSGRSTEAQTKPAAVTVCDCLPYTHAELREQVLTLTDTPHWKQIFAEANGSSSSGHDTKFSTSYRLLESSPSSDKQPAFNPTGMFTGKPNDQQVYARIPLSAIQMLHSTLTAASDPTTTSDCASDPTGCELCLSAIHHYAHVASMLYTDASPLTNTATSIIENTPLTSSHRYLNTPTVNVTAEWLASMNTDWQQHLLPHPLHIVTEATGITAEATIRLADLGILPSPDGWELYAGGYVQPLQTGQLIGEMEHWSDVLSLLDACLHYYVSTAYYGEAMYEWLERIGLLHVREHVLHSLYEPAAGTSVMKGVDPDANSMSILQRTM</sequence>
<evidence type="ECO:0000256" key="3">
    <source>
        <dbReference type="ARBA" id="ARBA00022723"/>
    </source>
</evidence>
<keyword evidence="3" id="KW-0479">Metal-binding</keyword>
<dbReference type="InterPro" id="IPR016156">
    <property type="entry name" value="FAD/NAD-linked_Rdtase_dimer_sf"/>
</dbReference>
<evidence type="ECO:0000256" key="4">
    <source>
        <dbReference type="ARBA" id="ARBA00022827"/>
    </source>
</evidence>
<protein>
    <submittedName>
        <fullName evidence="10">FAD-dependent oxidoreductase</fullName>
    </submittedName>
</protein>
<dbReference type="Pfam" id="PF18267">
    <property type="entry name" value="Rubredoxin_C"/>
    <property type="match status" value="1"/>
</dbReference>
<evidence type="ECO:0000313" key="10">
    <source>
        <dbReference type="EMBL" id="MFD1885832.1"/>
    </source>
</evidence>
<dbReference type="Pfam" id="PF07992">
    <property type="entry name" value="Pyr_redox_2"/>
    <property type="match status" value="1"/>
</dbReference>
<reference evidence="11" key="1">
    <citation type="journal article" date="2019" name="Int. J. Syst. Evol. Microbiol.">
        <title>The Global Catalogue of Microorganisms (GCM) 10K type strain sequencing project: providing services to taxonomists for standard genome sequencing and annotation.</title>
        <authorList>
            <consortium name="The Broad Institute Genomics Platform"/>
            <consortium name="The Broad Institute Genome Sequencing Center for Infectious Disease"/>
            <person name="Wu L."/>
            <person name="Ma J."/>
        </authorList>
    </citation>
    <scope>NUCLEOTIDE SEQUENCE [LARGE SCALE GENOMIC DNA]</scope>
    <source>
        <strain evidence="11">CCUG 54950</strain>
    </source>
</reference>
<dbReference type="CDD" id="cd19943">
    <property type="entry name" value="NirB_Fer2_BFD-like_1"/>
    <property type="match status" value="1"/>
</dbReference>
<feature type="domain" description="FAD/NAD(P)-binding" evidence="8">
    <location>
        <begin position="4"/>
        <end position="280"/>
    </location>
</feature>
<dbReference type="Gene3D" id="1.10.10.1100">
    <property type="entry name" value="BFD-like [2Fe-2S]-binding domain"/>
    <property type="match status" value="1"/>
</dbReference>
<dbReference type="InterPro" id="IPR045854">
    <property type="entry name" value="NO2/SO3_Rdtase_4Fe4S_sf"/>
</dbReference>
<evidence type="ECO:0000259" key="9">
    <source>
        <dbReference type="Pfam" id="PF18267"/>
    </source>
</evidence>
<keyword evidence="5" id="KW-0408">Iron</keyword>
<name>A0ABW4RHU9_9BACL</name>
<dbReference type="RefSeq" id="WP_347324775.1">
    <property type="nucleotide sequence ID" value="NZ_JBCGUH010000004.1"/>
</dbReference>
<dbReference type="InterPro" id="IPR050260">
    <property type="entry name" value="FAD-bd_OxRdtase"/>
</dbReference>
<dbReference type="Proteomes" id="UP001597233">
    <property type="component" value="Unassembled WGS sequence"/>
</dbReference>
<evidence type="ECO:0000313" key="11">
    <source>
        <dbReference type="Proteomes" id="UP001597233"/>
    </source>
</evidence>
<dbReference type="Gene3D" id="3.30.390.30">
    <property type="match status" value="1"/>
</dbReference>
<dbReference type="InterPro" id="IPR041575">
    <property type="entry name" value="Rubredoxin_C"/>
</dbReference>
<dbReference type="PANTHER" id="PTHR43429">
    <property type="entry name" value="PYRIDINE NUCLEOTIDE-DISULFIDE OXIDOREDUCTASE DOMAIN-CONTAINING"/>
    <property type="match status" value="1"/>
</dbReference>
<evidence type="ECO:0000256" key="1">
    <source>
        <dbReference type="ARBA" id="ARBA00001974"/>
    </source>
</evidence>
<dbReference type="PRINTS" id="PR00368">
    <property type="entry name" value="FADPNR"/>
</dbReference>
<gene>
    <name evidence="10" type="ORF">ACFSC9_09870</name>
</gene>
<evidence type="ECO:0000259" key="8">
    <source>
        <dbReference type="Pfam" id="PF07992"/>
    </source>
</evidence>
<proteinExistence type="predicted"/>
<dbReference type="SUPFAM" id="SSF56014">
    <property type="entry name" value="Nitrite and sulphite reductase 4Fe-4S domain-like"/>
    <property type="match status" value="1"/>
</dbReference>
<evidence type="ECO:0000259" key="7">
    <source>
        <dbReference type="Pfam" id="PF04324"/>
    </source>
</evidence>
<comment type="caution">
    <text evidence="10">The sequence shown here is derived from an EMBL/GenBank/DDBJ whole genome shotgun (WGS) entry which is preliminary data.</text>
</comment>
<dbReference type="PRINTS" id="PR00411">
    <property type="entry name" value="PNDRDTASEI"/>
</dbReference>
<keyword evidence="2" id="KW-0285">Flavoprotein</keyword>
<feature type="domain" description="NADH-rubredoxin oxidoreductase C-terminal" evidence="9">
    <location>
        <begin position="315"/>
        <end position="383"/>
    </location>
</feature>